<name>A0A9D1UKH5_9CORY</name>
<reference evidence="2" key="1">
    <citation type="journal article" date="2021" name="PeerJ">
        <title>Extensive microbial diversity within the chicken gut microbiome revealed by metagenomics and culture.</title>
        <authorList>
            <person name="Gilroy R."/>
            <person name="Ravi A."/>
            <person name="Getino M."/>
            <person name="Pursley I."/>
            <person name="Horton D.L."/>
            <person name="Alikhan N.F."/>
            <person name="Baker D."/>
            <person name="Gharbi K."/>
            <person name="Hall N."/>
            <person name="Watson M."/>
            <person name="Adriaenssens E.M."/>
            <person name="Foster-Nyarko E."/>
            <person name="Jarju S."/>
            <person name="Secka A."/>
            <person name="Antonio M."/>
            <person name="Oren A."/>
            <person name="Chaudhuri R.R."/>
            <person name="La Ragione R."/>
            <person name="Hildebrand F."/>
            <person name="Pallen M.J."/>
        </authorList>
    </citation>
    <scope>NUCLEOTIDE SEQUENCE</scope>
    <source>
        <strain evidence="2">CHK32-1732</strain>
    </source>
</reference>
<feature type="region of interest" description="Disordered" evidence="1">
    <location>
        <begin position="202"/>
        <end position="254"/>
    </location>
</feature>
<evidence type="ECO:0000313" key="2">
    <source>
        <dbReference type="EMBL" id="HIW90733.1"/>
    </source>
</evidence>
<organism evidence="2 3">
    <name type="scientific">Candidatus Corynebacterium avicola</name>
    <dbReference type="NCBI Taxonomy" id="2838527"/>
    <lineage>
        <taxon>Bacteria</taxon>
        <taxon>Bacillati</taxon>
        <taxon>Actinomycetota</taxon>
        <taxon>Actinomycetes</taxon>
        <taxon>Mycobacteriales</taxon>
        <taxon>Corynebacteriaceae</taxon>
        <taxon>Corynebacterium</taxon>
    </lineage>
</organism>
<dbReference type="Proteomes" id="UP000824190">
    <property type="component" value="Unassembled WGS sequence"/>
</dbReference>
<sequence length="432" mass="46646">MADNGIVTLELETTAGTYYTLWAPGWVSRGEEWQAFLGDDTGVFGFSSPAELLAHIEASGEHDLSDHPRWKAFLEGAESKVTPKTAGKVSFVELPNNLAGRASFENTRTVSNAFKVLRSFGTVCGIQRVNRWFQAYSLLANVSRGPDHYAGENGLNEWSSIGYTVVDNWAELIDAVDENIVTPEVDDDAVAAAQERIDAVAKAAEEAAEAEKNSGDKDSAKDAGKDAAAASGAAAGAGAGDSDDDADPYDSTPWGAAGIDPIRITIDGTTVYTLRCYIGDRQPVFLGKLGEIHTFTSSRSLVRWMIDAKDHDLAEMETWGDLVTLANAGELEVTVHQSNVYGFTGLRDDISTSVDSVDTDQLSRAYELLADAADWAKDDGVNKVLLAYPRLQDYIAYILGSPSQGTPSAPFDEESEGWGQLETKLTERFTKF</sequence>
<protein>
    <recommendedName>
        <fullName evidence="4">Primosomal protein</fullName>
    </recommendedName>
</protein>
<feature type="compositionally biased region" description="Low complexity" evidence="1">
    <location>
        <begin position="226"/>
        <end position="236"/>
    </location>
</feature>
<comment type="caution">
    <text evidence="2">The sequence shown here is derived from an EMBL/GenBank/DDBJ whole genome shotgun (WGS) entry which is preliminary data.</text>
</comment>
<evidence type="ECO:0008006" key="4">
    <source>
        <dbReference type="Google" id="ProtNLM"/>
    </source>
</evidence>
<gene>
    <name evidence="2" type="ORF">H9870_03600</name>
</gene>
<evidence type="ECO:0000313" key="3">
    <source>
        <dbReference type="Proteomes" id="UP000824190"/>
    </source>
</evidence>
<accession>A0A9D1UKH5</accession>
<reference evidence="2" key="2">
    <citation type="submission" date="2021-04" db="EMBL/GenBank/DDBJ databases">
        <authorList>
            <person name="Gilroy R."/>
        </authorList>
    </citation>
    <scope>NUCLEOTIDE SEQUENCE</scope>
    <source>
        <strain evidence="2">CHK32-1732</strain>
    </source>
</reference>
<evidence type="ECO:0000256" key="1">
    <source>
        <dbReference type="SAM" id="MobiDB-lite"/>
    </source>
</evidence>
<dbReference type="AlphaFoldDB" id="A0A9D1UKH5"/>
<proteinExistence type="predicted"/>
<dbReference type="EMBL" id="DXGC01000035">
    <property type="protein sequence ID" value="HIW90733.1"/>
    <property type="molecule type" value="Genomic_DNA"/>
</dbReference>
<feature type="compositionally biased region" description="Basic and acidic residues" evidence="1">
    <location>
        <begin position="202"/>
        <end position="225"/>
    </location>
</feature>